<feature type="region of interest" description="Disordered" evidence="1">
    <location>
        <begin position="49"/>
        <end position="75"/>
    </location>
</feature>
<accession>A0A3P7NAY2</accession>
<keyword evidence="3" id="KW-1185">Reference proteome</keyword>
<dbReference type="Proteomes" id="UP000281553">
    <property type="component" value="Unassembled WGS sequence"/>
</dbReference>
<dbReference type="AlphaFoldDB" id="A0A3P7NAY2"/>
<name>A0A3P7NAY2_DIBLA</name>
<dbReference type="OrthoDB" id="6240539at2759"/>
<evidence type="ECO:0000256" key="1">
    <source>
        <dbReference type="SAM" id="MobiDB-lite"/>
    </source>
</evidence>
<reference evidence="2 3" key="1">
    <citation type="submission" date="2018-11" db="EMBL/GenBank/DDBJ databases">
        <authorList>
            <consortium name="Pathogen Informatics"/>
        </authorList>
    </citation>
    <scope>NUCLEOTIDE SEQUENCE [LARGE SCALE GENOMIC DNA]</scope>
</reference>
<dbReference type="EMBL" id="UYRU01096654">
    <property type="protein sequence ID" value="VDN39794.1"/>
    <property type="molecule type" value="Genomic_DNA"/>
</dbReference>
<feature type="region of interest" description="Disordered" evidence="1">
    <location>
        <begin position="21"/>
        <end position="40"/>
    </location>
</feature>
<evidence type="ECO:0000313" key="3">
    <source>
        <dbReference type="Proteomes" id="UP000281553"/>
    </source>
</evidence>
<organism evidence="2 3">
    <name type="scientific">Dibothriocephalus latus</name>
    <name type="common">Fish tapeworm</name>
    <name type="synonym">Diphyllobothrium latum</name>
    <dbReference type="NCBI Taxonomy" id="60516"/>
    <lineage>
        <taxon>Eukaryota</taxon>
        <taxon>Metazoa</taxon>
        <taxon>Spiralia</taxon>
        <taxon>Lophotrochozoa</taxon>
        <taxon>Platyhelminthes</taxon>
        <taxon>Cestoda</taxon>
        <taxon>Eucestoda</taxon>
        <taxon>Diphyllobothriidea</taxon>
        <taxon>Diphyllobothriidae</taxon>
        <taxon>Dibothriocephalus</taxon>
    </lineage>
</organism>
<proteinExistence type="predicted"/>
<evidence type="ECO:0000313" key="2">
    <source>
        <dbReference type="EMBL" id="VDN39794.1"/>
    </source>
</evidence>
<sequence>MMSSVANNHNSFSQHSLINRASQNSFSPSPPPTQVPFFKRDPVTADCHSDRVQMRSRHPSDYPTWSPLSQMSSPQWMNEAPCDTAATSHIGSLPAAHNLLSFSKTSPSVLTNQNGKTFTTVGGGGGNGGGSYTSSRFTNPGFSSSSTVHYEQSLPSPISTRSVDLPYTPLKREVNDLPVPIAYSQSVANGSLSTPSCISGWDKGVSDVRSVYSTNTASSGNMSMDFVEGRCPPGACDPTATGYPMNNQASKGFRSSAPSNACAYASGEGQYGSAVGAFPTHSGEVGGEVLKPGHVGLSNNDNNLLLGESWYKEDAQTGTDFGHRTKESQVRTGTFMPPRVLQTFKYASATPLARCCRIELNSNFE</sequence>
<protein>
    <submittedName>
        <fullName evidence="2">Uncharacterized protein</fullName>
    </submittedName>
</protein>
<feature type="compositionally biased region" description="Polar residues" evidence="1">
    <location>
        <begin position="66"/>
        <end position="75"/>
    </location>
</feature>
<gene>
    <name evidence="2" type="ORF">DILT_LOCUS18016</name>
</gene>